<dbReference type="EMBL" id="ML993623">
    <property type="protein sequence ID" value="KAF2160796.1"/>
    <property type="molecule type" value="Genomic_DNA"/>
</dbReference>
<evidence type="ECO:0000313" key="3">
    <source>
        <dbReference type="Proteomes" id="UP000799537"/>
    </source>
</evidence>
<sequence>MSLANARQAIAGPLARSRAFGRFGGGFGTAASSPSSGRRARAGCRPQSIGRWARKGWGVRDTQSSVHGPFSPSMAAARVSSCAADRPPPEKDRCLAIPQAQPLPRRRQSERAHCVRDCCCRRTY</sequence>
<proteinExistence type="predicted"/>
<gene>
    <name evidence="2" type="ORF">M409DRAFT_59591</name>
</gene>
<reference evidence="2" key="1">
    <citation type="journal article" date="2020" name="Stud. Mycol.">
        <title>101 Dothideomycetes genomes: a test case for predicting lifestyles and emergence of pathogens.</title>
        <authorList>
            <person name="Haridas S."/>
            <person name="Albert R."/>
            <person name="Binder M."/>
            <person name="Bloem J."/>
            <person name="Labutti K."/>
            <person name="Salamov A."/>
            <person name="Andreopoulos B."/>
            <person name="Baker S."/>
            <person name="Barry K."/>
            <person name="Bills G."/>
            <person name="Bluhm B."/>
            <person name="Cannon C."/>
            <person name="Castanera R."/>
            <person name="Culley D."/>
            <person name="Daum C."/>
            <person name="Ezra D."/>
            <person name="Gonzalez J."/>
            <person name="Henrissat B."/>
            <person name="Kuo A."/>
            <person name="Liang C."/>
            <person name="Lipzen A."/>
            <person name="Lutzoni F."/>
            <person name="Magnuson J."/>
            <person name="Mondo S."/>
            <person name="Nolan M."/>
            <person name="Ohm R."/>
            <person name="Pangilinan J."/>
            <person name="Park H.-J."/>
            <person name="Ramirez L."/>
            <person name="Alfaro M."/>
            <person name="Sun H."/>
            <person name="Tritt A."/>
            <person name="Yoshinaga Y."/>
            <person name="Zwiers L.-H."/>
            <person name="Turgeon B."/>
            <person name="Goodwin S."/>
            <person name="Spatafora J."/>
            <person name="Crous P."/>
            <person name="Grigoriev I."/>
        </authorList>
    </citation>
    <scope>NUCLEOTIDE SEQUENCE</scope>
    <source>
        <strain evidence="2">ATCC 36951</strain>
    </source>
</reference>
<dbReference type="AlphaFoldDB" id="A0A6A6C5X8"/>
<dbReference type="Proteomes" id="UP000799537">
    <property type="component" value="Unassembled WGS sequence"/>
</dbReference>
<dbReference type="GeneID" id="54567510"/>
<protein>
    <submittedName>
        <fullName evidence="2">Uncharacterized protein</fullName>
    </submittedName>
</protein>
<evidence type="ECO:0000313" key="2">
    <source>
        <dbReference type="EMBL" id="KAF2160796.1"/>
    </source>
</evidence>
<feature type="region of interest" description="Disordered" evidence="1">
    <location>
        <begin position="26"/>
        <end position="45"/>
    </location>
</feature>
<dbReference type="RefSeq" id="XP_033661685.1">
    <property type="nucleotide sequence ID" value="XM_033814238.1"/>
</dbReference>
<evidence type="ECO:0000256" key="1">
    <source>
        <dbReference type="SAM" id="MobiDB-lite"/>
    </source>
</evidence>
<organism evidence="2 3">
    <name type="scientific">Zasmidium cellare ATCC 36951</name>
    <dbReference type="NCBI Taxonomy" id="1080233"/>
    <lineage>
        <taxon>Eukaryota</taxon>
        <taxon>Fungi</taxon>
        <taxon>Dikarya</taxon>
        <taxon>Ascomycota</taxon>
        <taxon>Pezizomycotina</taxon>
        <taxon>Dothideomycetes</taxon>
        <taxon>Dothideomycetidae</taxon>
        <taxon>Mycosphaerellales</taxon>
        <taxon>Mycosphaerellaceae</taxon>
        <taxon>Zasmidium</taxon>
    </lineage>
</organism>
<keyword evidence="3" id="KW-1185">Reference proteome</keyword>
<name>A0A6A6C5X8_ZASCE</name>
<accession>A0A6A6C5X8</accession>